<dbReference type="Gene3D" id="3.30.450.20">
    <property type="entry name" value="PAS domain"/>
    <property type="match status" value="2"/>
</dbReference>
<dbReference type="Pfam" id="PF08448">
    <property type="entry name" value="PAS_4"/>
    <property type="match status" value="1"/>
</dbReference>
<evidence type="ECO:0000259" key="1">
    <source>
        <dbReference type="PROSITE" id="PS50112"/>
    </source>
</evidence>
<reference evidence="3" key="1">
    <citation type="submission" date="2016-11" db="EMBL/GenBank/DDBJ databases">
        <authorList>
            <person name="Shukria A."/>
            <person name="Stevens D.C."/>
        </authorList>
    </citation>
    <scope>NUCLEOTIDE SEQUENCE [LARGE SCALE GENOMIC DNA]</scope>
    <source>
        <strain evidence="3">Cbfe23</strain>
    </source>
</reference>
<feature type="domain" description="PAS" evidence="1">
    <location>
        <begin position="127"/>
        <end position="179"/>
    </location>
</feature>
<dbReference type="PROSITE" id="PS50112">
    <property type="entry name" value="PAS"/>
    <property type="match status" value="1"/>
</dbReference>
<comment type="caution">
    <text evidence="2">The sequence shown here is derived from an EMBL/GenBank/DDBJ whole genome shotgun (WGS) entry which is preliminary data.</text>
</comment>
<evidence type="ECO:0000313" key="3">
    <source>
        <dbReference type="Proteomes" id="UP000182229"/>
    </source>
</evidence>
<dbReference type="SUPFAM" id="SSF55785">
    <property type="entry name" value="PYP-like sensor domain (PAS domain)"/>
    <property type="match status" value="1"/>
</dbReference>
<sequence>MVSPSSPYILEALNLDGFLALRQEGEPHLAPEDFLCEYANPAAEALLEEHLPGKRLFATRPELTPAGLAWGQVLTTGAAHTCVLETRRGPVTRQVRARAARVEQGLLAVWLTDVTETERFVRETADFEERMLAFVECMPDPFFALDGECRFFYVNGATERLLGKRRQALMGRTLAQEYVEGPGSRMRAQVRQVLTTSLPVDFEEGFHGRAFQATAVPMDSGVLVYLRDVTDLKRVRERVHG</sequence>
<dbReference type="InterPro" id="IPR035965">
    <property type="entry name" value="PAS-like_dom_sf"/>
</dbReference>
<dbReference type="AlphaFoldDB" id="A0A1L9B4T9"/>
<reference evidence="2 3" key="2">
    <citation type="submission" date="2016-12" db="EMBL/GenBank/DDBJ databases">
        <title>Draft Genome Sequence of Cystobacter ferrugineus Strain Cbfe23.</title>
        <authorList>
            <person name="Akbar S."/>
            <person name="Dowd S.E."/>
            <person name="Stevens D.C."/>
        </authorList>
    </citation>
    <scope>NUCLEOTIDE SEQUENCE [LARGE SCALE GENOMIC DNA]</scope>
    <source>
        <strain evidence="2 3">Cbfe23</strain>
    </source>
</reference>
<dbReference type="CDD" id="cd00130">
    <property type="entry name" value="PAS"/>
    <property type="match status" value="1"/>
</dbReference>
<keyword evidence="3" id="KW-1185">Reference proteome</keyword>
<proteinExistence type="predicted"/>
<dbReference type="SMART" id="SM00091">
    <property type="entry name" value="PAS"/>
    <property type="match status" value="1"/>
</dbReference>
<dbReference type="InterPro" id="IPR013656">
    <property type="entry name" value="PAS_4"/>
</dbReference>
<dbReference type="RefSeq" id="WP_071901591.1">
    <property type="nucleotide sequence ID" value="NZ_MPIN01000008.1"/>
</dbReference>
<dbReference type="InterPro" id="IPR000014">
    <property type="entry name" value="PAS"/>
</dbReference>
<dbReference type="EMBL" id="MPIN01000008">
    <property type="protein sequence ID" value="OJH37256.1"/>
    <property type="molecule type" value="Genomic_DNA"/>
</dbReference>
<dbReference type="STRING" id="83449.BON30_28530"/>
<dbReference type="Proteomes" id="UP000182229">
    <property type="component" value="Unassembled WGS sequence"/>
</dbReference>
<gene>
    <name evidence="2" type="ORF">BON30_28530</name>
</gene>
<dbReference type="NCBIfam" id="TIGR00229">
    <property type="entry name" value="sensory_box"/>
    <property type="match status" value="1"/>
</dbReference>
<accession>A0A1L9B4T9</accession>
<organism evidence="2 3">
    <name type="scientific">Cystobacter ferrugineus</name>
    <dbReference type="NCBI Taxonomy" id="83449"/>
    <lineage>
        <taxon>Bacteria</taxon>
        <taxon>Pseudomonadati</taxon>
        <taxon>Myxococcota</taxon>
        <taxon>Myxococcia</taxon>
        <taxon>Myxococcales</taxon>
        <taxon>Cystobacterineae</taxon>
        <taxon>Archangiaceae</taxon>
        <taxon>Cystobacter</taxon>
    </lineage>
</organism>
<protein>
    <recommendedName>
        <fullName evidence="1">PAS domain-containing protein</fullName>
    </recommendedName>
</protein>
<name>A0A1L9B4T9_9BACT</name>
<evidence type="ECO:0000313" key="2">
    <source>
        <dbReference type="EMBL" id="OJH37256.1"/>
    </source>
</evidence>